<keyword evidence="3" id="KW-1185">Reference proteome</keyword>
<reference evidence="2 3" key="2">
    <citation type="journal article" date="2019" name="G3 (Bethesda)">
        <title>Hybrid Assembly of the Genome of the Entomopathogenic Nematode Steinernema carpocapsae Identifies the X-Chromosome.</title>
        <authorList>
            <person name="Serra L."/>
            <person name="Macchietto M."/>
            <person name="Macias-Munoz A."/>
            <person name="McGill C.J."/>
            <person name="Rodriguez I.M."/>
            <person name="Rodriguez B."/>
            <person name="Murad R."/>
            <person name="Mortazavi A."/>
        </authorList>
    </citation>
    <scope>NUCLEOTIDE SEQUENCE [LARGE SCALE GENOMIC DNA]</scope>
    <source>
        <strain evidence="2 3">ALL</strain>
    </source>
</reference>
<sequence length="93" mass="10436">MLRSLLVLGALLACSGAFAKQKLSTKIRPCESFYDYVCNEDENASEDLFVTQIKQTLYDEILEKFLSLTDTHTDIAVDEFLNASLIETVPLTL</sequence>
<proteinExistence type="predicted"/>
<evidence type="ECO:0008006" key="4">
    <source>
        <dbReference type="Google" id="ProtNLM"/>
    </source>
</evidence>
<reference evidence="2 3" key="1">
    <citation type="journal article" date="2015" name="Genome Biol.">
        <title>Comparative genomics of Steinernema reveals deeply conserved gene regulatory networks.</title>
        <authorList>
            <person name="Dillman A.R."/>
            <person name="Macchietto M."/>
            <person name="Porter C.F."/>
            <person name="Rogers A."/>
            <person name="Williams B."/>
            <person name="Antoshechkin I."/>
            <person name="Lee M.M."/>
            <person name="Goodwin Z."/>
            <person name="Lu X."/>
            <person name="Lewis E.E."/>
            <person name="Goodrich-Blair H."/>
            <person name="Stock S.P."/>
            <person name="Adams B.J."/>
            <person name="Sternberg P.W."/>
            <person name="Mortazavi A."/>
        </authorList>
    </citation>
    <scope>NUCLEOTIDE SEQUENCE [LARGE SCALE GENOMIC DNA]</scope>
    <source>
        <strain evidence="2 3">ALL</strain>
    </source>
</reference>
<feature type="chain" id="PRO_5020725953" description="Peptidase M13 N-terminal domain-containing protein" evidence="1">
    <location>
        <begin position="20"/>
        <end position="93"/>
    </location>
</feature>
<feature type="signal peptide" evidence="1">
    <location>
        <begin position="1"/>
        <end position="19"/>
    </location>
</feature>
<protein>
    <recommendedName>
        <fullName evidence="4">Peptidase M13 N-terminal domain-containing protein</fullName>
    </recommendedName>
</protein>
<evidence type="ECO:0000256" key="1">
    <source>
        <dbReference type="SAM" id="SignalP"/>
    </source>
</evidence>
<evidence type="ECO:0000313" key="2">
    <source>
        <dbReference type="EMBL" id="TKR93082.1"/>
    </source>
</evidence>
<organism evidence="2 3">
    <name type="scientific">Steinernema carpocapsae</name>
    <name type="common">Entomopathogenic nematode</name>
    <dbReference type="NCBI Taxonomy" id="34508"/>
    <lineage>
        <taxon>Eukaryota</taxon>
        <taxon>Metazoa</taxon>
        <taxon>Ecdysozoa</taxon>
        <taxon>Nematoda</taxon>
        <taxon>Chromadorea</taxon>
        <taxon>Rhabditida</taxon>
        <taxon>Tylenchina</taxon>
        <taxon>Panagrolaimomorpha</taxon>
        <taxon>Strongyloidoidea</taxon>
        <taxon>Steinernematidae</taxon>
        <taxon>Steinernema</taxon>
    </lineage>
</organism>
<accession>A0A4U5P9W7</accession>
<keyword evidence="1" id="KW-0732">Signal</keyword>
<dbReference type="EMBL" id="AZBU02000002">
    <property type="protein sequence ID" value="TKR93082.1"/>
    <property type="molecule type" value="Genomic_DNA"/>
</dbReference>
<evidence type="ECO:0000313" key="3">
    <source>
        <dbReference type="Proteomes" id="UP000298663"/>
    </source>
</evidence>
<name>A0A4U5P9W7_STECR</name>
<dbReference type="AlphaFoldDB" id="A0A4U5P9W7"/>
<gene>
    <name evidence="2" type="ORF">L596_007608</name>
</gene>
<dbReference type="Proteomes" id="UP000298663">
    <property type="component" value="Unassembled WGS sequence"/>
</dbReference>
<comment type="caution">
    <text evidence="2">The sequence shown here is derived from an EMBL/GenBank/DDBJ whole genome shotgun (WGS) entry which is preliminary data.</text>
</comment>